<proteinExistence type="predicted"/>
<dbReference type="InterPro" id="IPR050275">
    <property type="entry name" value="PGM_Phosphatase"/>
</dbReference>
<name>A0A0R1UMI7_9LACO</name>
<feature type="active site" description="Tele-phosphohistidine intermediate" evidence="1">
    <location>
        <position position="11"/>
    </location>
</feature>
<gene>
    <name evidence="4" type="ORF">FD28_GL000575</name>
</gene>
<feature type="binding site" evidence="2">
    <location>
        <begin position="10"/>
        <end position="17"/>
    </location>
    <ligand>
        <name>substrate</name>
    </ligand>
</feature>
<comment type="caution">
    <text evidence="4">The sequence shown here is derived from an EMBL/GenBank/DDBJ whole genome shotgun (WGS) entry which is preliminary data.</text>
</comment>
<dbReference type="SMART" id="SM00855">
    <property type="entry name" value="PGAM"/>
    <property type="match status" value="1"/>
</dbReference>
<dbReference type="InterPro" id="IPR013078">
    <property type="entry name" value="His_Pase_superF_clade-1"/>
</dbReference>
<dbReference type="CDD" id="cd07067">
    <property type="entry name" value="HP_PGM_like"/>
    <property type="match status" value="1"/>
</dbReference>
<sequence>MKTITIDFVRHGQTIFNTMDKLQGWADSPLTANGIATADQVGQLLKNTHYQSYHSSDLKRAIDTAKHIIQPNRFLQAEPEQHEDFREVFFGSYEGLDFHQAWIEVGEHQQLGCRTQAEIIQKYSFDAARDAMHAADPRHLSEDGATFSSRVDRGIQELLTEAHDGDRLLVVTHGTLIRSLVLRYGPDFDALTNFPVNGGITTLEAQAVDEHQFSGKITAYNRQD</sequence>
<dbReference type="SUPFAM" id="SSF53254">
    <property type="entry name" value="Phosphoglycerate mutase-like"/>
    <property type="match status" value="1"/>
</dbReference>
<evidence type="ECO:0000256" key="2">
    <source>
        <dbReference type="PIRSR" id="PIRSR613078-2"/>
    </source>
</evidence>
<feature type="binding site" evidence="2">
    <location>
        <position position="60"/>
    </location>
    <ligand>
        <name>substrate</name>
    </ligand>
</feature>
<dbReference type="OrthoDB" id="4131070at2"/>
<organism evidence="4 5">
    <name type="scientific">Levilactobacillus hammesii DSM 16381</name>
    <dbReference type="NCBI Taxonomy" id="1423753"/>
    <lineage>
        <taxon>Bacteria</taxon>
        <taxon>Bacillati</taxon>
        <taxon>Bacillota</taxon>
        <taxon>Bacilli</taxon>
        <taxon>Lactobacillales</taxon>
        <taxon>Lactobacillaceae</taxon>
        <taxon>Levilactobacillus</taxon>
    </lineage>
</organism>
<dbReference type="PANTHER" id="PTHR48100:SF9">
    <property type="entry name" value="PHOSPHOGLYCERATE MUTASE 2 PARALOG"/>
    <property type="match status" value="1"/>
</dbReference>
<dbReference type="InterPro" id="IPR029033">
    <property type="entry name" value="His_PPase_superfam"/>
</dbReference>
<dbReference type="STRING" id="1423753.FD28_GL000575"/>
<dbReference type="GO" id="GO:0016791">
    <property type="term" value="F:phosphatase activity"/>
    <property type="evidence" value="ECO:0007669"/>
    <property type="project" value="TreeGrafter"/>
</dbReference>
<accession>A0A0R1UMI7</accession>
<evidence type="ECO:0000256" key="1">
    <source>
        <dbReference type="PIRSR" id="PIRSR613078-1"/>
    </source>
</evidence>
<dbReference type="GO" id="GO:0005737">
    <property type="term" value="C:cytoplasm"/>
    <property type="evidence" value="ECO:0007669"/>
    <property type="project" value="TreeGrafter"/>
</dbReference>
<dbReference type="Pfam" id="PF00300">
    <property type="entry name" value="His_Phos_1"/>
    <property type="match status" value="2"/>
</dbReference>
<evidence type="ECO:0000313" key="5">
    <source>
        <dbReference type="Proteomes" id="UP000051580"/>
    </source>
</evidence>
<evidence type="ECO:0000313" key="4">
    <source>
        <dbReference type="EMBL" id="KRL94423.1"/>
    </source>
</evidence>
<dbReference type="PATRIC" id="fig|1423753.3.peg.599"/>
<evidence type="ECO:0000256" key="3">
    <source>
        <dbReference type="PIRSR" id="PIRSR613078-3"/>
    </source>
</evidence>
<dbReference type="RefSeq" id="WP_057734232.1">
    <property type="nucleotide sequence ID" value="NZ_AZFS01000059.1"/>
</dbReference>
<keyword evidence="5" id="KW-1185">Reference proteome</keyword>
<dbReference type="Proteomes" id="UP000051580">
    <property type="component" value="Unassembled WGS sequence"/>
</dbReference>
<reference evidence="4 5" key="1">
    <citation type="journal article" date="2015" name="Genome Announc.">
        <title>Expanding the biotechnology potential of lactobacilli through comparative genomics of 213 strains and associated genera.</title>
        <authorList>
            <person name="Sun Z."/>
            <person name="Harris H.M."/>
            <person name="McCann A."/>
            <person name="Guo C."/>
            <person name="Argimon S."/>
            <person name="Zhang W."/>
            <person name="Yang X."/>
            <person name="Jeffery I.B."/>
            <person name="Cooney J.C."/>
            <person name="Kagawa T.F."/>
            <person name="Liu W."/>
            <person name="Song Y."/>
            <person name="Salvetti E."/>
            <person name="Wrobel A."/>
            <person name="Rasinkangas P."/>
            <person name="Parkhill J."/>
            <person name="Rea M.C."/>
            <person name="O'Sullivan O."/>
            <person name="Ritari J."/>
            <person name="Douillard F.P."/>
            <person name="Paul Ross R."/>
            <person name="Yang R."/>
            <person name="Briner A.E."/>
            <person name="Felis G.E."/>
            <person name="de Vos W.M."/>
            <person name="Barrangou R."/>
            <person name="Klaenhammer T.R."/>
            <person name="Caufield P.W."/>
            <person name="Cui Y."/>
            <person name="Zhang H."/>
            <person name="O'Toole P.W."/>
        </authorList>
    </citation>
    <scope>NUCLEOTIDE SEQUENCE [LARGE SCALE GENOMIC DNA]</scope>
    <source>
        <strain evidence="4 5">DSM 16381</strain>
    </source>
</reference>
<dbReference type="EMBL" id="AZFS01000059">
    <property type="protein sequence ID" value="KRL94423.1"/>
    <property type="molecule type" value="Genomic_DNA"/>
</dbReference>
<protein>
    <submittedName>
        <fullName evidence="4">Phosphoglycerate mutase</fullName>
    </submittedName>
</protein>
<feature type="active site" description="Proton donor/acceptor" evidence="1">
    <location>
        <position position="87"/>
    </location>
</feature>
<dbReference type="AlphaFoldDB" id="A0A0R1UMI7"/>
<dbReference type="PANTHER" id="PTHR48100">
    <property type="entry name" value="BROAD-SPECIFICITY PHOSPHATASE YOR283W-RELATED"/>
    <property type="match status" value="1"/>
</dbReference>
<feature type="site" description="Transition state stabilizer" evidence="3">
    <location>
        <position position="173"/>
    </location>
</feature>
<dbReference type="Gene3D" id="3.40.50.1240">
    <property type="entry name" value="Phosphoglycerate mutase-like"/>
    <property type="match status" value="1"/>
</dbReference>